<dbReference type="STRING" id="1076937.SAMN04488120_10777"/>
<reference evidence="1 2" key="1">
    <citation type="submission" date="2016-10" db="EMBL/GenBank/DDBJ databases">
        <authorList>
            <person name="de Groot N.N."/>
        </authorList>
    </citation>
    <scope>NUCLEOTIDE SEQUENCE [LARGE SCALE GENOMIC DNA]</scope>
    <source>
        <strain evidence="1 2">DSM 23609</strain>
    </source>
</reference>
<dbReference type="Proteomes" id="UP000199771">
    <property type="component" value="Unassembled WGS sequence"/>
</dbReference>
<keyword evidence="2" id="KW-1185">Reference proteome</keyword>
<evidence type="ECO:0000313" key="1">
    <source>
        <dbReference type="EMBL" id="SFF53328.1"/>
    </source>
</evidence>
<name>A0A1I2JGW5_9GAMM</name>
<accession>A0A1I2JGW5</accession>
<dbReference type="EMBL" id="FOOC01000007">
    <property type="protein sequence ID" value="SFF53328.1"/>
    <property type="molecule type" value="Genomic_DNA"/>
</dbReference>
<evidence type="ECO:0000313" key="2">
    <source>
        <dbReference type="Proteomes" id="UP000199771"/>
    </source>
</evidence>
<proteinExistence type="predicted"/>
<dbReference type="AlphaFoldDB" id="A0A1I2JGW5"/>
<gene>
    <name evidence="1" type="ORF">SAMN04488120_10777</name>
</gene>
<protein>
    <submittedName>
        <fullName evidence="1">Uncharacterized protein</fullName>
    </submittedName>
</protein>
<organism evidence="1 2">
    <name type="scientific">Fontimonas thermophila</name>
    <dbReference type="NCBI Taxonomy" id="1076937"/>
    <lineage>
        <taxon>Bacteria</taxon>
        <taxon>Pseudomonadati</taxon>
        <taxon>Pseudomonadota</taxon>
        <taxon>Gammaproteobacteria</taxon>
        <taxon>Nevskiales</taxon>
        <taxon>Nevskiaceae</taxon>
        <taxon>Fontimonas</taxon>
    </lineage>
</organism>
<sequence length="485" mass="54968">MRHTLAGLLLWPLCLPAQQPVGTEDFHNPEPTIPAQCYTATDGLHNPCWACHTSRNGLNHKGDWVLQRAYAFSPAGSHNHWDNLFRDLRNAIAAISDEEIISWIRQDNYTHLLRNSSPGPGYRPDLDFSKGFDEDGFARDGSGWRALRYQPFPGVFWPTNGNTDDVFIRLPALFGQDEKGRASRAVLKRNYAILEQAMNVPDTREVALPAYYEGAARNIPVHRWRYPLGTEFLHSVRYIDVDAQDLRSARLKELRYSRKLQNPDTTQIAIAYQHDREEKILGWVPAFHGDAERGLMNAFGWVYQGWIEDKAGALRPQTREETTWCMGCHGGIGVTVDSSFAFPRKLPGDAGFALQTLRGQQDRPQAGHRQGEVLTWLERAGGGDEFRSNTEMLERFFIGGRLNRAAVRRAAIGGDRDLHWLLAPSRERAIALNKAYLVLVRAQRFEKGRDVVLSPPRHVHREIRNGDTGLAANGRVYSDGRLWLE</sequence>